<evidence type="ECO:0000313" key="2">
    <source>
        <dbReference type="EMBL" id="OEU09880.1"/>
    </source>
</evidence>
<dbReference type="InParanoid" id="A0A1E7EV32"/>
<proteinExistence type="predicted"/>
<dbReference type="EMBL" id="KV784374">
    <property type="protein sequence ID" value="OEU09880.1"/>
    <property type="molecule type" value="Genomic_DNA"/>
</dbReference>
<dbReference type="KEGG" id="fcy:FRACYDRAFT_248130"/>
<evidence type="ECO:0000313" key="3">
    <source>
        <dbReference type="Proteomes" id="UP000095751"/>
    </source>
</evidence>
<dbReference type="AlphaFoldDB" id="A0A1E7EV32"/>
<feature type="chain" id="PRO_5009192276" description="FLYWCH-type domain-containing protein" evidence="1">
    <location>
        <begin position="27"/>
        <end position="124"/>
    </location>
</feature>
<name>A0A1E7EV32_9STRA</name>
<keyword evidence="3" id="KW-1185">Reference proteome</keyword>
<evidence type="ECO:0000256" key="1">
    <source>
        <dbReference type="SAM" id="SignalP"/>
    </source>
</evidence>
<dbReference type="Proteomes" id="UP000095751">
    <property type="component" value="Unassembled WGS sequence"/>
</dbReference>
<keyword evidence="1" id="KW-0732">Signal</keyword>
<protein>
    <recommendedName>
        <fullName evidence="4">FLYWCH-type domain-containing protein</fullName>
    </recommendedName>
</protein>
<reference evidence="2 3" key="1">
    <citation type="submission" date="2016-09" db="EMBL/GenBank/DDBJ databases">
        <title>Extensive genetic diversity and differential bi-allelic expression allows diatom success in the polar Southern Ocean.</title>
        <authorList>
            <consortium name="DOE Joint Genome Institute"/>
            <person name="Mock T."/>
            <person name="Otillar R.P."/>
            <person name="Strauss J."/>
            <person name="Dupont C."/>
            <person name="Frickenhaus S."/>
            <person name="Maumus F."/>
            <person name="Mcmullan M."/>
            <person name="Sanges R."/>
            <person name="Schmutz J."/>
            <person name="Toseland A."/>
            <person name="Valas R."/>
            <person name="Veluchamy A."/>
            <person name="Ward B.J."/>
            <person name="Allen A."/>
            <person name="Barry K."/>
            <person name="Falciatore A."/>
            <person name="Ferrante M."/>
            <person name="Fortunato A.E."/>
            <person name="Gloeckner G."/>
            <person name="Gruber A."/>
            <person name="Hipkin R."/>
            <person name="Janech M."/>
            <person name="Kroth P."/>
            <person name="Leese F."/>
            <person name="Lindquist E."/>
            <person name="Lyon B.R."/>
            <person name="Martin J."/>
            <person name="Mayer C."/>
            <person name="Parker M."/>
            <person name="Quesneville H."/>
            <person name="Raymond J."/>
            <person name="Uhlig C."/>
            <person name="Valentin K.U."/>
            <person name="Worden A.Z."/>
            <person name="Armbrust E.V."/>
            <person name="Bowler C."/>
            <person name="Green B."/>
            <person name="Moulton V."/>
            <person name="Van Oosterhout C."/>
            <person name="Grigoriev I."/>
        </authorList>
    </citation>
    <scope>NUCLEOTIDE SEQUENCE [LARGE SCALE GENOMIC DNA]</scope>
    <source>
        <strain evidence="2 3">CCMP1102</strain>
    </source>
</reference>
<sequence>MRFGFPSVSSVIVIVLLRIITRSVVQVASAPLAQVAHDYNLNLTASTIIASSSTSELDNYYSDNSLKQGTAATTSTIICVENSNKKFQFQGKNNRTCKWVATRKTNQKCRKNTIREQCPLTFSR</sequence>
<feature type="signal peptide" evidence="1">
    <location>
        <begin position="1"/>
        <end position="26"/>
    </location>
</feature>
<gene>
    <name evidence="2" type="ORF">FRACYDRAFT_248130</name>
</gene>
<accession>A0A1E7EV32</accession>
<evidence type="ECO:0008006" key="4">
    <source>
        <dbReference type="Google" id="ProtNLM"/>
    </source>
</evidence>
<organism evidence="2 3">
    <name type="scientific">Fragilariopsis cylindrus CCMP1102</name>
    <dbReference type="NCBI Taxonomy" id="635003"/>
    <lineage>
        <taxon>Eukaryota</taxon>
        <taxon>Sar</taxon>
        <taxon>Stramenopiles</taxon>
        <taxon>Ochrophyta</taxon>
        <taxon>Bacillariophyta</taxon>
        <taxon>Bacillariophyceae</taxon>
        <taxon>Bacillariophycidae</taxon>
        <taxon>Bacillariales</taxon>
        <taxon>Bacillariaceae</taxon>
        <taxon>Fragilariopsis</taxon>
    </lineage>
</organism>